<sequence length="182" mass="20460">MVQSSRQQVDAIPKIVDARKLVQREQQLSGSVPAEALERLAAVVESVDDGVQVELSFGRDLNRHMVVEGRVRCDVQLLCQRCLKPMPESVDAGVHWGIVWSEEQGKSLSKDLDPVIQEGDELNLYQVLEDEILLNLPMVAYHEEECVPRDKFQFGDASMEEGEQRENPFKVLEQLKGSSGKS</sequence>
<evidence type="ECO:0000313" key="7">
    <source>
        <dbReference type="EMBL" id="GAA5523642.1"/>
    </source>
</evidence>
<evidence type="ECO:0000256" key="6">
    <source>
        <dbReference type="SAM" id="MobiDB-lite"/>
    </source>
</evidence>
<comment type="caution">
    <text evidence="7">The sequence shown here is derived from an EMBL/GenBank/DDBJ whole genome shotgun (WGS) entry which is preliminary data.</text>
</comment>
<keyword evidence="4" id="KW-0690">Ribosome biogenesis</keyword>
<evidence type="ECO:0000256" key="3">
    <source>
        <dbReference type="ARBA" id="ARBA00015716"/>
    </source>
</evidence>
<evidence type="ECO:0000256" key="1">
    <source>
        <dbReference type="ARBA" id="ARBA00002868"/>
    </source>
</evidence>
<dbReference type="EMBL" id="BAABRT010000001">
    <property type="protein sequence ID" value="GAA5523642.1"/>
    <property type="molecule type" value="Genomic_DNA"/>
</dbReference>
<proteinExistence type="inferred from homology"/>
<dbReference type="PANTHER" id="PTHR38099:SF1">
    <property type="entry name" value="LARGE RIBOSOMAL RNA SUBUNIT ACCUMULATION PROTEIN YCED"/>
    <property type="match status" value="1"/>
</dbReference>
<name>A0ABP9WKD2_9GAMM</name>
<comment type="function">
    <text evidence="1">Plays a role in synthesis, processing and/or stability of 23S rRNA.</text>
</comment>
<keyword evidence="8" id="KW-1185">Reference proteome</keyword>
<dbReference type="RefSeq" id="WP_345547952.1">
    <property type="nucleotide sequence ID" value="NZ_BAABRT010000001.1"/>
</dbReference>
<dbReference type="InterPro" id="IPR003772">
    <property type="entry name" value="YceD"/>
</dbReference>
<gene>
    <name evidence="7" type="primary">yceD</name>
    <name evidence="7" type="ORF">Maes01_00190</name>
</gene>
<comment type="similarity">
    <text evidence="2">Belongs to the DUF177 domain family.</text>
</comment>
<reference evidence="7 8" key="1">
    <citation type="submission" date="2024-02" db="EMBL/GenBank/DDBJ databases">
        <title>Microbulbifer aestuariivivens NBRC 112533.</title>
        <authorList>
            <person name="Ichikawa N."/>
            <person name="Katano-Makiyama Y."/>
            <person name="Hidaka K."/>
        </authorList>
    </citation>
    <scope>NUCLEOTIDE SEQUENCE [LARGE SCALE GENOMIC DNA]</scope>
    <source>
        <strain evidence="7 8">NBRC 112533</strain>
    </source>
</reference>
<dbReference type="InterPro" id="IPR039255">
    <property type="entry name" value="YceD_bac"/>
</dbReference>
<dbReference type="Pfam" id="PF02620">
    <property type="entry name" value="YceD"/>
    <property type="match status" value="1"/>
</dbReference>
<protein>
    <recommendedName>
        <fullName evidence="3">Large ribosomal RNA subunit accumulation protein YceD</fullName>
    </recommendedName>
    <alternativeName>
        <fullName evidence="5">23S rRNA accumulation protein YceD</fullName>
    </alternativeName>
</protein>
<dbReference type="Proteomes" id="UP001408594">
    <property type="component" value="Unassembled WGS sequence"/>
</dbReference>
<evidence type="ECO:0000256" key="5">
    <source>
        <dbReference type="ARBA" id="ARBA00031841"/>
    </source>
</evidence>
<dbReference type="PANTHER" id="PTHR38099">
    <property type="entry name" value="LARGE RIBOSOMAL RNA SUBUNIT ACCUMULATION PROTEIN YCED"/>
    <property type="match status" value="1"/>
</dbReference>
<accession>A0ABP9WKD2</accession>
<evidence type="ECO:0000313" key="8">
    <source>
        <dbReference type="Proteomes" id="UP001408594"/>
    </source>
</evidence>
<feature type="region of interest" description="Disordered" evidence="6">
    <location>
        <begin position="158"/>
        <end position="182"/>
    </location>
</feature>
<evidence type="ECO:0000256" key="4">
    <source>
        <dbReference type="ARBA" id="ARBA00022517"/>
    </source>
</evidence>
<organism evidence="7 8">
    <name type="scientific">Microbulbifer aestuariivivens</name>
    <dbReference type="NCBI Taxonomy" id="1908308"/>
    <lineage>
        <taxon>Bacteria</taxon>
        <taxon>Pseudomonadati</taxon>
        <taxon>Pseudomonadota</taxon>
        <taxon>Gammaproteobacteria</taxon>
        <taxon>Cellvibrionales</taxon>
        <taxon>Microbulbiferaceae</taxon>
        <taxon>Microbulbifer</taxon>
    </lineage>
</organism>
<evidence type="ECO:0000256" key="2">
    <source>
        <dbReference type="ARBA" id="ARBA00010740"/>
    </source>
</evidence>